<dbReference type="OrthoDB" id="3509362at2759"/>
<dbReference type="InterPro" id="IPR051397">
    <property type="entry name" value="Zn-ADH-like_protein"/>
</dbReference>
<dbReference type="InterPro" id="IPR036291">
    <property type="entry name" value="NAD(P)-bd_dom_sf"/>
</dbReference>
<dbReference type="GO" id="GO:0005739">
    <property type="term" value="C:mitochondrion"/>
    <property type="evidence" value="ECO:0007669"/>
    <property type="project" value="TreeGrafter"/>
</dbReference>
<dbReference type="GO" id="GO:0016491">
    <property type="term" value="F:oxidoreductase activity"/>
    <property type="evidence" value="ECO:0007669"/>
    <property type="project" value="InterPro"/>
</dbReference>
<name>A0A830HVX7_9CHLO</name>
<dbReference type="InterPro" id="IPR011032">
    <property type="entry name" value="GroES-like_sf"/>
</dbReference>
<dbReference type="Gene3D" id="3.90.180.10">
    <property type="entry name" value="Medium-chain alcohol dehydrogenases, catalytic domain"/>
    <property type="match status" value="2"/>
</dbReference>
<dbReference type="Pfam" id="PF13602">
    <property type="entry name" value="ADH_zinc_N_2"/>
    <property type="match status" value="1"/>
</dbReference>
<comment type="caution">
    <text evidence="2">The sequence shown here is derived from an EMBL/GenBank/DDBJ whole genome shotgun (WGS) entry which is preliminary data.</text>
</comment>
<feature type="domain" description="Enoyl reductase (ER)" evidence="1">
    <location>
        <begin position="31"/>
        <end position="398"/>
    </location>
</feature>
<evidence type="ECO:0000313" key="3">
    <source>
        <dbReference type="Proteomes" id="UP000660262"/>
    </source>
</evidence>
<dbReference type="InterPro" id="IPR013154">
    <property type="entry name" value="ADH-like_N"/>
</dbReference>
<evidence type="ECO:0000259" key="1">
    <source>
        <dbReference type="SMART" id="SM00829"/>
    </source>
</evidence>
<evidence type="ECO:0000313" key="2">
    <source>
        <dbReference type="EMBL" id="GHP09047.1"/>
    </source>
</evidence>
<proteinExistence type="predicted"/>
<dbReference type="SUPFAM" id="SSF50129">
    <property type="entry name" value="GroES-like"/>
    <property type="match status" value="1"/>
</dbReference>
<dbReference type="EMBL" id="BNJQ01000023">
    <property type="protein sequence ID" value="GHP09047.1"/>
    <property type="molecule type" value="Genomic_DNA"/>
</dbReference>
<reference evidence="2" key="1">
    <citation type="submission" date="2020-10" db="EMBL/GenBank/DDBJ databases">
        <title>Unveiling of a novel bifunctional photoreceptor, Dualchrome1, isolated from a cosmopolitan green alga.</title>
        <authorList>
            <person name="Suzuki S."/>
            <person name="Kawachi M."/>
        </authorList>
    </citation>
    <scope>NUCLEOTIDE SEQUENCE</scope>
    <source>
        <strain evidence="2">NIES 2893</strain>
    </source>
</reference>
<gene>
    <name evidence="2" type="ORF">PPROV_000778400</name>
</gene>
<dbReference type="Gene3D" id="3.40.50.720">
    <property type="entry name" value="NAD(P)-binding Rossmann-like Domain"/>
    <property type="match status" value="1"/>
</dbReference>
<organism evidence="2 3">
    <name type="scientific">Pycnococcus provasolii</name>
    <dbReference type="NCBI Taxonomy" id="41880"/>
    <lineage>
        <taxon>Eukaryota</taxon>
        <taxon>Viridiplantae</taxon>
        <taxon>Chlorophyta</taxon>
        <taxon>Pseudoscourfieldiophyceae</taxon>
        <taxon>Pseudoscourfieldiales</taxon>
        <taxon>Pycnococcaceae</taxon>
        <taxon>Pycnococcus</taxon>
    </lineage>
</organism>
<protein>
    <submittedName>
        <fullName evidence="2">Alcohol dehydrogenase GroES-like domain</fullName>
    </submittedName>
</protein>
<dbReference type="Pfam" id="PF08240">
    <property type="entry name" value="ADH_N"/>
    <property type="match status" value="1"/>
</dbReference>
<dbReference type="SMART" id="SM00829">
    <property type="entry name" value="PKS_ER"/>
    <property type="match status" value="1"/>
</dbReference>
<dbReference type="InterPro" id="IPR020843">
    <property type="entry name" value="ER"/>
</dbReference>
<dbReference type="SUPFAM" id="SSF51735">
    <property type="entry name" value="NAD(P)-binding Rossmann-fold domains"/>
    <property type="match status" value="1"/>
</dbReference>
<dbReference type="PROSITE" id="PS01162">
    <property type="entry name" value="QOR_ZETA_CRYSTAL"/>
    <property type="match status" value="1"/>
</dbReference>
<dbReference type="Proteomes" id="UP000660262">
    <property type="component" value="Unassembled WGS sequence"/>
</dbReference>
<dbReference type="PANTHER" id="PTHR43677:SF4">
    <property type="entry name" value="QUINONE OXIDOREDUCTASE-LIKE PROTEIN 2"/>
    <property type="match status" value="1"/>
</dbReference>
<sequence length="400" mass="42128">MNSRQRVLITAPGGYDKLQLENLPDDAFMLGGKTTCDAQSACPEGHVAVQVHGAGVNYADICIRWGLYGSYKRFVGYPGTPGFEFSGTVQAVGSGVAQFKPGQKVFGVTLFGAYATHVCVPASQLFALPSKLTLDEGAGFCCTALTAFYAIDRLASSRKGETVLIHSAAGGVGSMLVQLARARGCTVVGVVGRRAKATVAFGAGCDAVVEKETGGIATKAAGEISWLPDRPTEPLAGKNLATALETAGCLVGGKVRDNTPAVGPFNAVFDANGVATLRMSYNLLAPTGRLVVYGFHSMLPREGGKLGLVSWIKLAWDFVRTPRFGPMALTSDNRSVMGFNLSYLFDEQEALQESMKSLLELVNRGELKVSTVTTFQLRDVAGAHASLESGLTTGKIVLLC</sequence>
<accession>A0A830HVX7</accession>
<dbReference type="AlphaFoldDB" id="A0A830HVX7"/>
<dbReference type="PANTHER" id="PTHR43677">
    <property type="entry name" value="SHORT-CHAIN DEHYDROGENASE/REDUCTASE"/>
    <property type="match status" value="1"/>
</dbReference>
<keyword evidence="3" id="KW-1185">Reference proteome</keyword>
<dbReference type="GO" id="GO:0008270">
    <property type="term" value="F:zinc ion binding"/>
    <property type="evidence" value="ECO:0007669"/>
    <property type="project" value="InterPro"/>
</dbReference>
<dbReference type="InterPro" id="IPR002364">
    <property type="entry name" value="Quin_OxRdtase/zeta-crystal_CS"/>
</dbReference>